<dbReference type="EMBL" id="FN554970">
    <property type="protein sequence ID" value="CBH12080.1"/>
    <property type="molecule type" value="Genomic_DNA"/>
</dbReference>
<proteinExistence type="predicted"/>
<dbReference type="Proteomes" id="UP000002316">
    <property type="component" value="Chromosome 7"/>
</dbReference>
<gene>
    <name evidence="3" type="ORF">TbgDal_VII575</name>
</gene>
<dbReference type="KEGG" id="tbg:TbgDal_VII575"/>
<feature type="transmembrane region" description="Helical" evidence="2">
    <location>
        <begin position="71"/>
        <end position="89"/>
    </location>
</feature>
<feature type="region of interest" description="Disordered" evidence="1">
    <location>
        <begin position="1"/>
        <end position="57"/>
    </location>
</feature>
<feature type="transmembrane region" description="Helical" evidence="2">
    <location>
        <begin position="101"/>
        <end position="118"/>
    </location>
</feature>
<protein>
    <submittedName>
        <fullName evidence="3">Uncharacterized protein</fullName>
    </submittedName>
</protein>
<evidence type="ECO:0000256" key="1">
    <source>
        <dbReference type="SAM" id="MobiDB-lite"/>
    </source>
</evidence>
<evidence type="ECO:0000313" key="3">
    <source>
        <dbReference type="EMBL" id="CBH12080.1"/>
    </source>
</evidence>
<dbReference type="AlphaFoldDB" id="C9ZRU4"/>
<dbReference type="RefSeq" id="XP_011774363.1">
    <property type="nucleotide sequence ID" value="XM_011776061.1"/>
</dbReference>
<organism evidence="3 4">
    <name type="scientific">Trypanosoma brucei gambiense (strain MHOM/CI/86/DAL972)</name>
    <dbReference type="NCBI Taxonomy" id="679716"/>
    <lineage>
        <taxon>Eukaryota</taxon>
        <taxon>Discoba</taxon>
        <taxon>Euglenozoa</taxon>
        <taxon>Kinetoplastea</taxon>
        <taxon>Metakinetoplastina</taxon>
        <taxon>Trypanosomatida</taxon>
        <taxon>Trypanosomatidae</taxon>
        <taxon>Trypanosoma</taxon>
    </lineage>
</organism>
<name>C9ZRU4_TRYB9</name>
<accession>C9ZRU4</accession>
<keyword evidence="2" id="KW-0812">Transmembrane</keyword>
<keyword evidence="2" id="KW-0472">Membrane</keyword>
<sequence>MRRRKKQMNAKKKKKKTSRHTEKNKMRKERNIAKGGRRGSVAEQHHPSKSNEGTSKLRQEAEVPLPFPFDFLFHFISSHFILFFSFSLLPPSNFRFLTSPLHLFMYLICFCFLFDFVPPSPISHIFLIAISPASYLHHLSTFHFFFFFFYCASSS</sequence>
<evidence type="ECO:0000256" key="2">
    <source>
        <dbReference type="SAM" id="Phobius"/>
    </source>
</evidence>
<dbReference type="GeneID" id="23862831"/>
<feature type="compositionally biased region" description="Basic residues" evidence="1">
    <location>
        <begin position="1"/>
        <end position="18"/>
    </location>
</feature>
<feature type="compositionally biased region" description="Basic and acidic residues" evidence="1">
    <location>
        <begin position="19"/>
        <end position="32"/>
    </location>
</feature>
<reference evidence="4" key="1">
    <citation type="journal article" date="2010" name="PLoS Negl. Trop. Dis.">
        <title>The genome sequence of Trypanosoma brucei gambiense, causative agent of chronic human african trypanosomiasis.</title>
        <authorList>
            <person name="Jackson A.P."/>
            <person name="Sanders M."/>
            <person name="Berry A."/>
            <person name="McQuillan J."/>
            <person name="Aslett M.A."/>
            <person name="Quail M.A."/>
            <person name="Chukualim B."/>
            <person name="Capewell P."/>
            <person name="MacLeod A."/>
            <person name="Melville S.E."/>
            <person name="Gibson W."/>
            <person name="Barry J.D."/>
            <person name="Berriman M."/>
            <person name="Hertz-Fowler C."/>
        </authorList>
    </citation>
    <scope>NUCLEOTIDE SEQUENCE [LARGE SCALE GENOMIC DNA]</scope>
    <source>
        <strain evidence="4">MHOM/CI/86/DAL972</strain>
    </source>
</reference>
<feature type="transmembrane region" description="Helical" evidence="2">
    <location>
        <begin position="125"/>
        <end position="150"/>
    </location>
</feature>
<evidence type="ECO:0000313" key="4">
    <source>
        <dbReference type="Proteomes" id="UP000002316"/>
    </source>
</evidence>
<keyword evidence="2" id="KW-1133">Transmembrane helix</keyword>